<proteinExistence type="predicted"/>
<feature type="transmembrane region" description="Helical" evidence="1">
    <location>
        <begin position="72"/>
        <end position="95"/>
    </location>
</feature>
<gene>
    <name evidence="2" type="ordered locus">ACP_0363</name>
</gene>
<reference evidence="2 3" key="1">
    <citation type="journal article" date="2009" name="Appl. Environ. Microbiol.">
        <title>Three genomes from the phylum Acidobacteria provide insight into the lifestyles of these microorganisms in soils.</title>
        <authorList>
            <person name="Ward N.L."/>
            <person name="Challacombe J.F."/>
            <person name="Janssen P.H."/>
            <person name="Henrissat B."/>
            <person name="Coutinho P.M."/>
            <person name="Wu M."/>
            <person name="Xie G."/>
            <person name="Haft D.H."/>
            <person name="Sait M."/>
            <person name="Badger J."/>
            <person name="Barabote R.D."/>
            <person name="Bradley B."/>
            <person name="Brettin T.S."/>
            <person name="Brinkac L.M."/>
            <person name="Bruce D."/>
            <person name="Creasy T."/>
            <person name="Daugherty S.C."/>
            <person name="Davidsen T.M."/>
            <person name="DeBoy R.T."/>
            <person name="Detter J.C."/>
            <person name="Dodson R.J."/>
            <person name="Durkin A.S."/>
            <person name="Ganapathy A."/>
            <person name="Gwinn-Giglio M."/>
            <person name="Han C.S."/>
            <person name="Khouri H."/>
            <person name="Kiss H."/>
            <person name="Kothari S.P."/>
            <person name="Madupu R."/>
            <person name="Nelson K.E."/>
            <person name="Nelson W.C."/>
            <person name="Paulsen I."/>
            <person name="Penn K."/>
            <person name="Ren Q."/>
            <person name="Rosovitz M.J."/>
            <person name="Selengut J.D."/>
            <person name="Shrivastava S."/>
            <person name="Sullivan S.A."/>
            <person name="Tapia R."/>
            <person name="Thompson L.S."/>
            <person name="Watkins K.L."/>
            <person name="Yang Q."/>
            <person name="Yu C."/>
            <person name="Zafar N."/>
            <person name="Zhou L."/>
            <person name="Kuske C.R."/>
        </authorList>
    </citation>
    <scope>NUCLEOTIDE SEQUENCE [LARGE SCALE GENOMIC DNA]</scope>
    <source>
        <strain evidence="3">ATCC 51196 / DSM 11244 / BCRC 80197 / JCM 7670 / NBRC 15755 / NCIMB 13165 / 161</strain>
    </source>
</reference>
<keyword evidence="1" id="KW-0472">Membrane</keyword>
<name>C1F9Y8_ACIC5</name>
<keyword evidence="1" id="KW-0812">Transmembrane</keyword>
<keyword evidence="1" id="KW-1133">Transmembrane helix</keyword>
<dbReference type="Proteomes" id="UP000002207">
    <property type="component" value="Chromosome"/>
</dbReference>
<sequence>MSIQPPCKPSLQMVGGEREIVPCKGDAKIVPDQVAHSSDTQLSALQKKEEEAELNYLIYQWHHTRNVFVWQYWSGIVIFVVSVLLVVAGIIFAAWQLQYSMRLGSKRMEVMDAHAAALTAAAAAGDGAAATAVASEPSGTTLKISATGLEVHSATLGVIILAFSMGFFYMYLKYVYPIQLVQTQPVTQSQR</sequence>
<evidence type="ECO:0000313" key="2">
    <source>
        <dbReference type="EMBL" id="ACO32509.1"/>
    </source>
</evidence>
<protein>
    <submittedName>
        <fullName evidence="2">Uncharacterized protein</fullName>
    </submittedName>
</protein>
<dbReference type="KEGG" id="aca:ACP_0363"/>
<feature type="transmembrane region" description="Helical" evidence="1">
    <location>
        <begin position="154"/>
        <end position="172"/>
    </location>
</feature>
<dbReference type="InParanoid" id="C1F9Y8"/>
<dbReference type="HOGENOM" id="CLU_1418784_0_0_0"/>
<evidence type="ECO:0000313" key="3">
    <source>
        <dbReference type="Proteomes" id="UP000002207"/>
    </source>
</evidence>
<evidence type="ECO:0000256" key="1">
    <source>
        <dbReference type="SAM" id="Phobius"/>
    </source>
</evidence>
<dbReference type="EMBL" id="CP001472">
    <property type="protein sequence ID" value="ACO32509.1"/>
    <property type="molecule type" value="Genomic_DNA"/>
</dbReference>
<organism evidence="2 3">
    <name type="scientific">Acidobacterium capsulatum (strain ATCC 51196 / DSM 11244 / BCRC 80197 / JCM 7670 / NBRC 15755 / NCIMB 13165 / 161)</name>
    <dbReference type="NCBI Taxonomy" id="240015"/>
    <lineage>
        <taxon>Bacteria</taxon>
        <taxon>Pseudomonadati</taxon>
        <taxon>Acidobacteriota</taxon>
        <taxon>Terriglobia</taxon>
        <taxon>Terriglobales</taxon>
        <taxon>Acidobacteriaceae</taxon>
        <taxon>Acidobacterium</taxon>
    </lineage>
</organism>
<dbReference type="AlphaFoldDB" id="C1F9Y8"/>
<feature type="transmembrane region" description="Helical" evidence="1">
    <location>
        <begin position="115"/>
        <end position="134"/>
    </location>
</feature>
<accession>C1F9Y8</accession>
<keyword evidence="3" id="KW-1185">Reference proteome</keyword>